<evidence type="ECO:0000256" key="4">
    <source>
        <dbReference type="ARBA" id="ARBA00035204"/>
    </source>
</evidence>
<dbReference type="NCBIfam" id="TIGR00012">
    <property type="entry name" value="L29"/>
    <property type="match status" value="1"/>
</dbReference>
<keyword evidence="2 5" id="KW-0689">Ribosomal protein</keyword>
<keyword evidence="3 5" id="KW-0687">Ribonucleoprotein</keyword>
<keyword evidence="7" id="KW-1185">Reference proteome</keyword>
<dbReference type="PROSITE" id="PS00579">
    <property type="entry name" value="RIBOSOMAL_L29"/>
    <property type="match status" value="1"/>
</dbReference>
<gene>
    <name evidence="5 6" type="primary">rpmC</name>
    <name evidence="6" type="ORF">P0082_10625</name>
</gene>
<dbReference type="Gene3D" id="1.10.287.310">
    <property type="match status" value="1"/>
</dbReference>
<evidence type="ECO:0000313" key="7">
    <source>
        <dbReference type="Proteomes" id="UP001228690"/>
    </source>
</evidence>
<protein>
    <recommendedName>
        <fullName evidence="4 5">Large ribosomal subunit protein uL29</fullName>
    </recommendedName>
</protein>
<reference evidence="6 7" key="1">
    <citation type="submission" date="2023-04" db="EMBL/GenBank/DDBJ databases">
        <title>Spirochaete genome identified in red abalone sample constitutes a novel genus.</title>
        <authorList>
            <person name="Sharma S.P."/>
            <person name="Purcell C.M."/>
            <person name="Hyde J.R."/>
            <person name="Severin A.J."/>
        </authorList>
    </citation>
    <scope>NUCLEOTIDE SEQUENCE [LARGE SCALE GENOMIC DNA]</scope>
    <source>
        <strain evidence="6 7">SP-2023</strain>
    </source>
</reference>
<evidence type="ECO:0000256" key="2">
    <source>
        <dbReference type="ARBA" id="ARBA00022980"/>
    </source>
</evidence>
<dbReference type="Pfam" id="PF00831">
    <property type="entry name" value="Ribosomal_L29"/>
    <property type="match status" value="1"/>
</dbReference>
<comment type="similarity">
    <text evidence="1 5">Belongs to the universal ribosomal protein uL29 family.</text>
</comment>
<name>A0ABY8MHW8_9SPIO</name>
<dbReference type="SUPFAM" id="SSF46561">
    <property type="entry name" value="Ribosomal protein L29 (L29p)"/>
    <property type="match status" value="1"/>
</dbReference>
<evidence type="ECO:0000313" key="6">
    <source>
        <dbReference type="EMBL" id="WGK68925.1"/>
    </source>
</evidence>
<proteinExistence type="inferred from homology"/>
<sequence>MKEKFDDLSLAEMIVKRKELLERWRKLRFDKVIGHVESPIEIRTTRRSIARLNTKIHQQSKANA</sequence>
<dbReference type="HAMAP" id="MF_00374">
    <property type="entry name" value="Ribosomal_uL29"/>
    <property type="match status" value="1"/>
</dbReference>
<dbReference type="RefSeq" id="WP_326927112.1">
    <property type="nucleotide sequence ID" value="NZ_CP123443.1"/>
</dbReference>
<accession>A0ABY8MHW8</accession>
<evidence type="ECO:0000256" key="1">
    <source>
        <dbReference type="ARBA" id="ARBA00009254"/>
    </source>
</evidence>
<evidence type="ECO:0000256" key="5">
    <source>
        <dbReference type="HAMAP-Rule" id="MF_00374"/>
    </source>
</evidence>
<dbReference type="GO" id="GO:0005840">
    <property type="term" value="C:ribosome"/>
    <property type="evidence" value="ECO:0007669"/>
    <property type="project" value="UniProtKB-KW"/>
</dbReference>
<evidence type="ECO:0000256" key="3">
    <source>
        <dbReference type="ARBA" id="ARBA00023274"/>
    </source>
</evidence>
<organism evidence="6 7">
    <name type="scientific">Candidatus Haliotispira prima</name>
    <dbReference type="NCBI Taxonomy" id="3034016"/>
    <lineage>
        <taxon>Bacteria</taxon>
        <taxon>Pseudomonadati</taxon>
        <taxon>Spirochaetota</taxon>
        <taxon>Spirochaetia</taxon>
        <taxon>Spirochaetales</taxon>
        <taxon>Spirochaetaceae</taxon>
        <taxon>Candidatus Haliotispira</taxon>
    </lineage>
</organism>
<dbReference type="InterPro" id="IPR001854">
    <property type="entry name" value="Ribosomal_uL29"/>
</dbReference>
<dbReference type="Proteomes" id="UP001228690">
    <property type="component" value="Chromosome"/>
</dbReference>
<dbReference type="InterPro" id="IPR018254">
    <property type="entry name" value="Ribosomal_uL29_CS"/>
</dbReference>
<dbReference type="InterPro" id="IPR036049">
    <property type="entry name" value="Ribosomal_uL29_sf"/>
</dbReference>
<dbReference type="EMBL" id="CP123443">
    <property type="protein sequence ID" value="WGK68925.1"/>
    <property type="molecule type" value="Genomic_DNA"/>
</dbReference>